<keyword evidence="3" id="KW-1003">Cell membrane</keyword>
<keyword evidence="12" id="KW-0472">Membrane</keyword>
<dbReference type="Proteomes" id="UP001334084">
    <property type="component" value="Chromosome 1"/>
</dbReference>
<keyword evidence="9" id="KW-0442">Lipid degradation</keyword>
<feature type="domain" description="Fungal lipase-type" evidence="15">
    <location>
        <begin position="432"/>
        <end position="558"/>
    </location>
</feature>
<comment type="subcellular location">
    <subcellularLocation>
        <location evidence="2">Cell membrane</location>
        <topology evidence="2">Multi-pass membrane protein</topology>
    </subcellularLocation>
</comment>
<dbReference type="EC" id="3.1.1.116" evidence="14"/>
<dbReference type="CDD" id="cd00519">
    <property type="entry name" value="Lipase_3"/>
    <property type="match status" value="1"/>
</dbReference>
<reference evidence="16" key="1">
    <citation type="journal article" date="2024" name="BMC Genomics">
        <title>Functional annotation of a divergent genome using sequence and structure-based similarity.</title>
        <authorList>
            <person name="Svedberg D."/>
            <person name="Winiger R.R."/>
            <person name="Berg A."/>
            <person name="Sharma H."/>
            <person name="Tellgren-Roth C."/>
            <person name="Debrunner-Vossbrinck B.A."/>
            <person name="Vossbrinck C.R."/>
            <person name="Barandun J."/>
        </authorList>
    </citation>
    <scope>NUCLEOTIDE SEQUENCE</scope>
    <source>
        <strain evidence="16">Illinois isolate</strain>
    </source>
</reference>
<dbReference type="GO" id="GO:0005886">
    <property type="term" value="C:plasma membrane"/>
    <property type="evidence" value="ECO:0007669"/>
    <property type="project" value="UniProtKB-SubCell"/>
</dbReference>
<comment type="catalytic activity">
    <reaction evidence="13">
        <text>a 1,2-diacyl-sn-glycerol + H2O = a 2-acylglycerol + a fatty acid + H(+)</text>
        <dbReference type="Rhea" id="RHEA:33275"/>
        <dbReference type="ChEBI" id="CHEBI:15377"/>
        <dbReference type="ChEBI" id="CHEBI:15378"/>
        <dbReference type="ChEBI" id="CHEBI:17389"/>
        <dbReference type="ChEBI" id="CHEBI:17815"/>
        <dbReference type="ChEBI" id="CHEBI:28868"/>
        <dbReference type="EC" id="3.1.1.116"/>
    </reaction>
    <physiologicalReaction direction="left-to-right" evidence="13">
        <dbReference type="Rhea" id="RHEA:33276"/>
    </physiologicalReaction>
</comment>
<dbReference type="GO" id="GO:0046872">
    <property type="term" value="F:metal ion binding"/>
    <property type="evidence" value="ECO:0007669"/>
    <property type="project" value="UniProtKB-KW"/>
</dbReference>
<evidence type="ECO:0000256" key="14">
    <source>
        <dbReference type="ARBA" id="ARBA00026104"/>
    </source>
</evidence>
<dbReference type="EMBL" id="CP142726">
    <property type="protein sequence ID" value="WUR02427.1"/>
    <property type="molecule type" value="Genomic_DNA"/>
</dbReference>
<keyword evidence="5" id="KW-0812">Transmembrane</keyword>
<dbReference type="GeneID" id="90540228"/>
<evidence type="ECO:0000256" key="11">
    <source>
        <dbReference type="ARBA" id="ARBA00023098"/>
    </source>
</evidence>
<evidence type="ECO:0000256" key="13">
    <source>
        <dbReference type="ARBA" id="ARBA00024531"/>
    </source>
</evidence>
<dbReference type="InterPro" id="IPR029058">
    <property type="entry name" value="AB_hydrolase_fold"/>
</dbReference>
<keyword evidence="7" id="KW-0378">Hydrolase</keyword>
<dbReference type="AlphaFoldDB" id="A0AAX4J8X9"/>
<evidence type="ECO:0000256" key="5">
    <source>
        <dbReference type="ARBA" id="ARBA00022692"/>
    </source>
</evidence>
<evidence type="ECO:0000313" key="16">
    <source>
        <dbReference type="EMBL" id="WUR02427.1"/>
    </source>
</evidence>
<protein>
    <recommendedName>
        <fullName evidence="14">sn-1-specific diacylglycerol lipase</fullName>
        <ecNumber evidence="14">3.1.1.116</ecNumber>
    </recommendedName>
</protein>
<dbReference type="PANTHER" id="PTHR45792:SF8">
    <property type="entry name" value="DIACYLGLYCEROL LIPASE-ALPHA"/>
    <property type="match status" value="1"/>
</dbReference>
<accession>A0AAX4J8X9</accession>
<keyword evidence="8" id="KW-0106">Calcium</keyword>
<proteinExistence type="predicted"/>
<keyword evidence="4" id="KW-0597">Phosphoprotein</keyword>
<keyword evidence="17" id="KW-1185">Reference proteome</keyword>
<dbReference type="SUPFAM" id="SSF53474">
    <property type="entry name" value="alpha/beta-Hydrolases"/>
    <property type="match status" value="1"/>
</dbReference>
<name>A0AAX4J8X9_9MICR</name>
<evidence type="ECO:0000256" key="7">
    <source>
        <dbReference type="ARBA" id="ARBA00022801"/>
    </source>
</evidence>
<keyword evidence="10" id="KW-1133">Transmembrane helix</keyword>
<dbReference type="InterPro" id="IPR002921">
    <property type="entry name" value="Fungal_lipase-type"/>
</dbReference>
<dbReference type="Pfam" id="PF01764">
    <property type="entry name" value="Lipase_3"/>
    <property type="match status" value="1"/>
</dbReference>
<evidence type="ECO:0000256" key="1">
    <source>
        <dbReference type="ARBA" id="ARBA00001913"/>
    </source>
</evidence>
<dbReference type="KEGG" id="vnx:VNE69_01364"/>
<comment type="cofactor">
    <cofactor evidence="1">
        <name>Ca(2+)</name>
        <dbReference type="ChEBI" id="CHEBI:29108"/>
    </cofactor>
</comment>
<evidence type="ECO:0000256" key="2">
    <source>
        <dbReference type="ARBA" id="ARBA00004651"/>
    </source>
</evidence>
<evidence type="ECO:0000256" key="8">
    <source>
        <dbReference type="ARBA" id="ARBA00022837"/>
    </source>
</evidence>
<evidence type="ECO:0000259" key="15">
    <source>
        <dbReference type="Pfam" id="PF01764"/>
    </source>
</evidence>
<organism evidence="16 17">
    <name type="scientific">Vairimorpha necatrix</name>
    <dbReference type="NCBI Taxonomy" id="6039"/>
    <lineage>
        <taxon>Eukaryota</taxon>
        <taxon>Fungi</taxon>
        <taxon>Fungi incertae sedis</taxon>
        <taxon>Microsporidia</taxon>
        <taxon>Nosematidae</taxon>
        <taxon>Vairimorpha</taxon>
    </lineage>
</organism>
<evidence type="ECO:0000256" key="6">
    <source>
        <dbReference type="ARBA" id="ARBA00022723"/>
    </source>
</evidence>
<dbReference type="GO" id="GO:0016298">
    <property type="term" value="F:lipase activity"/>
    <property type="evidence" value="ECO:0007669"/>
    <property type="project" value="TreeGrafter"/>
</dbReference>
<dbReference type="GO" id="GO:0016042">
    <property type="term" value="P:lipid catabolic process"/>
    <property type="evidence" value="ECO:0007669"/>
    <property type="project" value="UniProtKB-KW"/>
</dbReference>
<evidence type="ECO:0000256" key="4">
    <source>
        <dbReference type="ARBA" id="ARBA00022553"/>
    </source>
</evidence>
<evidence type="ECO:0000256" key="3">
    <source>
        <dbReference type="ARBA" id="ARBA00022475"/>
    </source>
</evidence>
<dbReference type="PANTHER" id="PTHR45792">
    <property type="entry name" value="DIACYLGLYCEROL LIPASE HOMOLOG-RELATED"/>
    <property type="match status" value="1"/>
</dbReference>
<dbReference type="Gene3D" id="3.40.50.1820">
    <property type="entry name" value="alpha/beta hydrolase"/>
    <property type="match status" value="1"/>
</dbReference>
<keyword evidence="11" id="KW-0443">Lipid metabolism</keyword>
<evidence type="ECO:0000313" key="17">
    <source>
        <dbReference type="Proteomes" id="UP001334084"/>
    </source>
</evidence>
<evidence type="ECO:0000256" key="10">
    <source>
        <dbReference type="ARBA" id="ARBA00022989"/>
    </source>
</evidence>
<sequence>MEVSLRIRNIEIQESYDTIEFVYKNTCSFIKDVVTFTISTLQDYIFEKITIRLKSKGTFWDKYLGIVNIQISSFRDNFSKNNIKNILSSFYIFKTDFYDLNELKVVGTITYDYRISYKLENFTHDSNNDKFEQNMFNLFLDQEKSVLIKNFKSVIEECLVGSQKCKINFMIGVYLIEKYTSDLHFKFSKNLKFEDIKNIRKLHIKNEENFLKNSNFKIEKFLLGDKNFEYKNLSDFTNYVPSLDKINDSYYNNNMNHFEKQVKKENSKFNIFSAINNLIYKNKSIEEILDTLNLSMTNLLEDENIVLFGADKLNDDFKNVKLNFDRLFSAPINTYSINDVLKNDGYVIANKPLLSSLINYLYYAIGSYGDSWATMFCKKRLKINKLEKIDKNRKGILEFLNIENNKLLSVQLANEYVPEYIIFFDKENDKLVLSFKGTSTSEEALKDLNCHYTKFYEGYAHKGFKNMACAFVKHKTKEVLELLENYKTKNLLIVGHSLGGSLAVLVHLIYEKHDLSKIFNIFTIAFSPAPVVSHNLAKVKNDNIFIISYGNDFVIRTSYGGFNDMKYAACSIGNRLGFLSSTENIDTDLLRIRKYAKKYKKFPMLYCPGNNYHFKSINVIKSKKKISLIVYKEVELEFIEALVIIRHATIHHMLPHLLKVFERGISDWDEIDNEK</sequence>
<keyword evidence="6" id="KW-0479">Metal-binding</keyword>
<dbReference type="InterPro" id="IPR052214">
    <property type="entry name" value="DAG_Lipase-Related"/>
</dbReference>
<gene>
    <name evidence="16" type="ORF">VNE69_01364</name>
</gene>
<dbReference type="RefSeq" id="XP_065328572.1">
    <property type="nucleotide sequence ID" value="XM_065472500.1"/>
</dbReference>
<evidence type="ECO:0000256" key="9">
    <source>
        <dbReference type="ARBA" id="ARBA00022963"/>
    </source>
</evidence>
<evidence type="ECO:0000256" key="12">
    <source>
        <dbReference type="ARBA" id="ARBA00023136"/>
    </source>
</evidence>